<dbReference type="InterPro" id="IPR011009">
    <property type="entry name" value="Kinase-like_dom_sf"/>
</dbReference>
<evidence type="ECO:0000256" key="6">
    <source>
        <dbReference type="ARBA" id="ARBA00023136"/>
    </source>
</evidence>
<evidence type="ECO:0000259" key="8">
    <source>
        <dbReference type="PROSITE" id="PS50011"/>
    </source>
</evidence>
<comment type="subcellular location">
    <subcellularLocation>
        <location evidence="1">Membrane</location>
    </subcellularLocation>
</comment>
<sequence>MAPSLSRKTAPILMTLALLHLLTITITKGDDDDGSVLLDFMLLADPSNSFNLWSRTENGDDDYCHWPGVLNCDDQNNVVSLQLDNFGLNGTLLQDLFSRLAHLEILSLRHNKLRGPIPPLQPVMSLKKVLLDHNELSGPIPPISLDSIPHLKEIDISYNKLNGTLPNLPYLSNLTSFDVSNNNLSGPIPSSLSHYDKSAFQGNMYLCGPPLDPKCRLVSEESSSSHGKSTGGFRWMLFIFVSSETRRRPRGGGEAIQPYKPLYMVLHGNLKSSNILLGPELEAQVVEFGMAALLAKAGAHAFMAGNSALECRSGARNLSAASDVYCYGVLLFELLTGKMPTQGLNFNGVLGSKAGIDLVSWVESVVREEWTVEVFDQEFTCSKLQEEELLSLLKLALACVSPTVDQRPSMSLILYNLSHIKTSTKLSYKKTLQMSQIQQEILNK</sequence>
<dbReference type="InterPro" id="IPR001611">
    <property type="entry name" value="Leu-rich_rpt"/>
</dbReference>
<evidence type="ECO:0000256" key="2">
    <source>
        <dbReference type="ARBA" id="ARBA00022614"/>
    </source>
</evidence>
<organism evidence="9 10">
    <name type="scientific">Adiantum capillus-veneris</name>
    <name type="common">Maidenhair fern</name>
    <dbReference type="NCBI Taxonomy" id="13818"/>
    <lineage>
        <taxon>Eukaryota</taxon>
        <taxon>Viridiplantae</taxon>
        <taxon>Streptophyta</taxon>
        <taxon>Embryophyta</taxon>
        <taxon>Tracheophyta</taxon>
        <taxon>Polypodiopsida</taxon>
        <taxon>Polypodiidae</taxon>
        <taxon>Polypodiales</taxon>
        <taxon>Pteridineae</taxon>
        <taxon>Pteridaceae</taxon>
        <taxon>Vittarioideae</taxon>
        <taxon>Adiantum</taxon>
    </lineage>
</organism>
<dbReference type="PANTHER" id="PTHR48007:SF4">
    <property type="entry name" value="LEUCINE-RICH REPEAT RECEPTOR-LIKE PROTEIN KINASE PXC1"/>
    <property type="match status" value="1"/>
</dbReference>
<dbReference type="Pfam" id="PF00560">
    <property type="entry name" value="LRR_1"/>
    <property type="match status" value="3"/>
</dbReference>
<keyword evidence="2" id="KW-0433">Leucine-rich repeat</keyword>
<evidence type="ECO:0000313" key="9">
    <source>
        <dbReference type="EMBL" id="KAI5066224.1"/>
    </source>
</evidence>
<feature type="chain" id="PRO_5038561975" description="Protein kinase domain-containing protein" evidence="7">
    <location>
        <begin position="30"/>
        <end position="444"/>
    </location>
</feature>
<keyword evidence="6" id="KW-0472">Membrane</keyword>
<dbReference type="GO" id="GO:0005524">
    <property type="term" value="F:ATP binding"/>
    <property type="evidence" value="ECO:0007669"/>
    <property type="project" value="InterPro"/>
</dbReference>
<protein>
    <recommendedName>
        <fullName evidence="8">Protein kinase domain-containing protein</fullName>
    </recommendedName>
</protein>
<dbReference type="PANTHER" id="PTHR48007">
    <property type="entry name" value="LEUCINE-RICH REPEAT RECEPTOR-LIKE PROTEIN KINASE PXC1"/>
    <property type="match status" value="1"/>
</dbReference>
<dbReference type="GO" id="GO:0016020">
    <property type="term" value="C:membrane"/>
    <property type="evidence" value="ECO:0007669"/>
    <property type="project" value="UniProtKB-SubCell"/>
</dbReference>
<proteinExistence type="predicted"/>
<dbReference type="Gene3D" id="3.80.10.10">
    <property type="entry name" value="Ribonuclease Inhibitor"/>
    <property type="match status" value="1"/>
</dbReference>
<dbReference type="OrthoDB" id="418615at2759"/>
<feature type="signal peptide" evidence="7">
    <location>
        <begin position="1"/>
        <end position="29"/>
    </location>
</feature>
<dbReference type="SUPFAM" id="SSF56112">
    <property type="entry name" value="Protein kinase-like (PK-like)"/>
    <property type="match status" value="1"/>
</dbReference>
<dbReference type="PROSITE" id="PS50011">
    <property type="entry name" value="PROTEIN_KINASE_DOM"/>
    <property type="match status" value="1"/>
</dbReference>
<dbReference type="InterPro" id="IPR001245">
    <property type="entry name" value="Ser-Thr/Tyr_kinase_cat_dom"/>
</dbReference>
<dbReference type="AlphaFoldDB" id="A0A9D4UF81"/>
<dbReference type="InterPro" id="IPR046959">
    <property type="entry name" value="PRK1-6/SRF4-like"/>
</dbReference>
<reference evidence="9" key="1">
    <citation type="submission" date="2021-01" db="EMBL/GenBank/DDBJ databases">
        <title>Adiantum capillus-veneris genome.</title>
        <authorList>
            <person name="Fang Y."/>
            <person name="Liao Q."/>
        </authorList>
    </citation>
    <scope>NUCLEOTIDE SEQUENCE</scope>
    <source>
        <strain evidence="9">H3</strain>
        <tissue evidence="9">Leaf</tissue>
    </source>
</reference>
<feature type="domain" description="Protein kinase" evidence="8">
    <location>
        <begin position="86"/>
        <end position="422"/>
    </location>
</feature>
<dbReference type="EMBL" id="JABFUD020000018">
    <property type="protein sequence ID" value="KAI5066224.1"/>
    <property type="molecule type" value="Genomic_DNA"/>
</dbReference>
<evidence type="ECO:0000256" key="7">
    <source>
        <dbReference type="SAM" id="SignalP"/>
    </source>
</evidence>
<name>A0A9D4UF81_ADICA</name>
<dbReference type="Gene3D" id="1.10.510.10">
    <property type="entry name" value="Transferase(Phosphotransferase) domain 1"/>
    <property type="match status" value="1"/>
</dbReference>
<gene>
    <name evidence="9" type="ORF">GOP47_0018848</name>
</gene>
<dbReference type="Pfam" id="PF07714">
    <property type="entry name" value="PK_Tyr_Ser-Thr"/>
    <property type="match status" value="1"/>
</dbReference>
<keyword evidence="4" id="KW-0677">Repeat</keyword>
<dbReference type="InterPro" id="IPR000719">
    <property type="entry name" value="Prot_kinase_dom"/>
</dbReference>
<comment type="caution">
    <text evidence="9">The sequence shown here is derived from an EMBL/GenBank/DDBJ whole genome shotgun (WGS) entry which is preliminary data.</text>
</comment>
<dbReference type="InterPro" id="IPR032675">
    <property type="entry name" value="LRR_dom_sf"/>
</dbReference>
<evidence type="ECO:0000256" key="3">
    <source>
        <dbReference type="ARBA" id="ARBA00022692"/>
    </source>
</evidence>
<accession>A0A9D4UF81</accession>
<dbReference type="Proteomes" id="UP000886520">
    <property type="component" value="Chromosome 18"/>
</dbReference>
<keyword evidence="5" id="KW-1133">Transmembrane helix</keyword>
<dbReference type="SUPFAM" id="SSF52058">
    <property type="entry name" value="L domain-like"/>
    <property type="match status" value="1"/>
</dbReference>
<keyword evidence="7" id="KW-0732">Signal</keyword>
<evidence type="ECO:0000256" key="5">
    <source>
        <dbReference type="ARBA" id="ARBA00022989"/>
    </source>
</evidence>
<dbReference type="GO" id="GO:0004672">
    <property type="term" value="F:protein kinase activity"/>
    <property type="evidence" value="ECO:0007669"/>
    <property type="project" value="InterPro"/>
</dbReference>
<evidence type="ECO:0000313" key="10">
    <source>
        <dbReference type="Proteomes" id="UP000886520"/>
    </source>
</evidence>
<evidence type="ECO:0000256" key="1">
    <source>
        <dbReference type="ARBA" id="ARBA00004370"/>
    </source>
</evidence>
<keyword evidence="10" id="KW-1185">Reference proteome</keyword>
<evidence type="ECO:0000256" key="4">
    <source>
        <dbReference type="ARBA" id="ARBA00022737"/>
    </source>
</evidence>
<keyword evidence="3" id="KW-0812">Transmembrane</keyword>